<keyword evidence="2" id="KW-0479">Metal-binding</keyword>
<sequence>MSSTGRRGGKGGRGSGDATAQVVSSRQSSTGSSSGRLGLDASSATTTTSGTTTTTKTATTTPPRENTNHRGGGGGEWGSASRFGHFAKYTKPKIGPAFQCAVPLYVPPEQNATRDGVGGGTSGGNGWGGSEAGDESGGSASGSAESSSTFGARTAATGRGGGRGGRGYRGRGGGRGGRGRGGGRGSGGRGRGGGSSCVDVAGGGINAASKLCEGMEQSIASGETSAVDIANAAAAHMQVNYGSRTIPRGGLCVHKPPLSRENICHDNVANYIDAAAESLNDGNAIITSHPPPVTVDDLDDFLIFSRNIFLQTPRPHGDLSIDDIWDDVTAKKFEVEVLPTGADKTGGGRGRGNKRKLADSVVDDDEAMLGSTLDDVGNGDKPLSVSEIDDQLSNPVKAMLAQDPGPSLPESTSKHLPLCGMEDDEQALAYLHANHHGDSQRAKFSIMVNYDRGYGVKRRKQMKKKRKEASASYLNATAFTSESWRWRVHQARPTMLGDYRSSSDSTYHYFDPVSIEMNDLRRGEQPWRLRQFTHDSDLTASNDLLSPATRLRTFSFTWSAEEIEKAKKIWKSILAYTNSILGKGDDSRDNHSKPPLIDLLELVGKAHSLPTPEEAFGRRDPSARQMSENMNAVIDMIESGRNCVARILKCLKDDGEGIELDALRKVIDEIERKSPAGLAELDAVKRQLQEATLWEEKLESNIDHGTADSNDSDGEDLITEKKLTLEKVERLVSKGQNLTLRPRSLVRLQNRIERAHILRRRIIVWNEARNQENPQNLKFVSTLIKQANKIDLSFPELFTLTGVHKKAEEWMDRASIAVRTTISFGELESLVSIGESLPLNVSDVLEKLQNRLKQARDWMARVEEIVPKSDDFLVWLRRFRHALDDSDKNAHLVSLLAEESRIPVTMECSKLLSIEIDARNWSAKAKPWIPENLNSPDGISAPQRRGKIDDVEECLDRASSIRDRLWFGEKEKSEWVLDGESQLAQMVEMAESWFEKYEDIITYDSRRNGKLCIPMSKLRDIVEEVNRIPMNLGNPSTKMNRIFSQAEEWMKKYYPLIKRCGIECTYTPVGAELLEERPIHPLKINELSTAVADADTDLTIDLDVIVKLRDILNQAQIWIDQVNDVVPKHDARKKGKQEKHTMKDLLDLIDQSKHLTVDVTDELEQLKLEQSTTISWRRQAQVILGEITTAFLNFRTERANASQLVVETQVSIVESETIHDADSTIDVTGSMTTRNINSRRPSNGVAGTNGSESPSYAELEGKYIFSLVSNFLKSVKSINIRTPEGEVADELNDVIVWLTKSSKLLNNPSEIYDRKVISKLDKYVESGQKLVDFDHIMAVEIPEDAKLVDDLRESWAAVVKDDIARLMDLQIKRDKFVEWCKMADGILASTEKKVSIDTLNELEIQCAAFPSTLDIVLRVKKRAKDATAWLTNVADIVNSGRKIPMNEAKVITDEGEKLNISCPEYKTLRAALKATRGWLLRVKKCGAANGHAQVAVAVVTELINEHNSFLVTAMDELSMLKQAMCGYCICRQPYEGFMIGCDGCEEWYHGSCIGISQEQAQKFDKYVCVRCSTLRIYSDYAATVAGLLRKWTSAKGLAMARLADSQRYGRKVRSAERDLSKTKSDLENYERELSAIRAVVSSIPPHINGDFQPSTVVSNGVLQHNGKGLKEKALLDKIEKARTFISGCEKRMEGYKVELVERQNLDAKEDALAPNLKAWCKMVKQEVFAPMTREQAELSRPLSDGSNSAPMDKAIAYAQILGITQLPDVDAVLNAFKIFSWCLQLLEVLMRKPKIEEIRSLLSHSDSGQFKLPEAKCVRMLRSIASRALIWQAKAKRALMPIAGEVKPFDLAVLRELLVAAKEIPFAMPEETQVWNTIEDQGTRHCVCGGKNDSYSFVTLETPLIFARLLWQALGTVASCLDAINAIDGFMVHA</sequence>
<dbReference type="PANTHER" id="PTHR46174:SF1">
    <property type="entry name" value="CXXC-TYPE ZINC FINGER PROTEIN 1"/>
    <property type="match status" value="1"/>
</dbReference>
<gene>
    <name evidence="10" type="ORF">ACHAWU_002174</name>
</gene>
<dbReference type="InterPro" id="IPR037869">
    <property type="entry name" value="Spp1/CFP1"/>
</dbReference>
<evidence type="ECO:0000256" key="2">
    <source>
        <dbReference type="ARBA" id="ARBA00022723"/>
    </source>
</evidence>
<dbReference type="PROSITE" id="PS50016">
    <property type="entry name" value="ZF_PHD_2"/>
    <property type="match status" value="1"/>
</dbReference>
<dbReference type="EMBL" id="JALLBG020000192">
    <property type="protein sequence ID" value="KAL3760103.1"/>
    <property type="molecule type" value="Genomic_DNA"/>
</dbReference>
<dbReference type="InterPro" id="IPR011011">
    <property type="entry name" value="Znf_FYVE_PHD"/>
</dbReference>
<dbReference type="SUPFAM" id="SSF57903">
    <property type="entry name" value="FYVE/PHD zinc finger"/>
    <property type="match status" value="1"/>
</dbReference>
<feature type="region of interest" description="Disordered" evidence="8">
    <location>
        <begin position="1233"/>
        <end position="1252"/>
    </location>
</feature>
<proteinExistence type="predicted"/>
<dbReference type="GO" id="GO:0005634">
    <property type="term" value="C:nucleus"/>
    <property type="evidence" value="ECO:0007669"/>
    <property type="project" value="UniProtKB-SubCell"/>
</dbReference>
<evidence type="ECO:0000313" key="11">
    <source>
        <dbReference type="Proteomes" id="UP001530293"/>
    </source>
</evidence>
<feature type="compositionally biased region" description="Low complexity" evidence="8">
    <location>
        <begin position="21"/>
        <end position="61"/>
    </location>
</feature>
<dbReference type="SMART" id="SM00249">
    <property type="entry name" value="PHD"/>
    <property type="match status" value="1"/>
</dbReference>
<dbReference type="Proteomes" id="UP001530293">
    <property type="component" value="Unassembled WGS sequence"/>
</dbReference>
<feature type="region of interest" description="Disordered" evidence="8">
    <location>
        <begin position="111"/>
        <end position="195"/>
    </location>
</feature>
<dbReference type="InterPro" id="IPR001965">
    <property type="entry name" value="Znf_PHD"/>
</dbReference>
<feature type="compositionally biased region" description="Gly residues" evidence="8">
    <location>
        <begin position="158"/>
        <end position="195"/>
    </location>
</feature>
<evidence type="ECO:0000256" key="3">
    <source>
        <dbReference type="ARBA" id="ARBA00022771"/>
    </source>
</evidence>
<name>A0ABD3MB09_9STRA</name>
<feature type="compositionally biased region" description="Gly residues" evidence="8">
    <location>
        <begin position="116"/>
        <end position="140"/>
    </location>
</feature>
<dbReference type="Pfam" id="PF08429">
    <property type="entry name" value="PLU-1"/>
    <property type="match status" value="2"/>
</dbReference>
<feature type="region of interest" description="Disordered" evidence="8">
    <location>
        <begin position="1"/>
        <end position="81"/>
    </location>
</feature>
<organism evidence="10 11">
    <name type="scientific">Discostella pseudostelligera</name>
    <dbReference type="NCBI Taxonomy" id="259834"/>
    <lineage>
        <taxon>Eukaryota</taxon>
        <taxon>Sar</taxon>
        <taxon>Stramenopiles</taxon>
        <taxon>Ochrophyta</taxon>
        <taxon>Bacillariophyta</taxon>
        <taxon>Coscinodiscophyceae</taxon>
        <taxon>Thalassiosirophycidae</taxon>
        <taxon>Stephanodiscales</taxon>
        <taxon>Stephanodiscaceae</taxon>
        <taxon>Discostella</taxon>
    </lineage>
</organism>
<dbReference type="Gene3D" id="3.30.40.10">
    <property type="entry name" value="Zinc/RING finger domain, C3HC4 (zinc finger)"/>
    <property type="match status" value="1"/>
</dbReference>
<dbReference type="GO" id="GO:0008270">
    <property type="term" value="F:zinc ion binding"/>
    <property type="evidence" value="ECO:0007669"/>
    <property type="project" value="UniProtKB-KW"/>
</dbReference>
<keyword evidence="7" id="KW-0175">Coiled coil</keyword>
<comment type="subcellular location">
    <subcellularLocation>
        <location evidence="1">Nucleus</location>
    </subcellularLocation>
</comment>
<dbReference type="PANTHER" id="PTHR46174">
    <property type="entry name" value="CXXC-TYPE ZINC FINGER PROTEIN 1"/>
    <property type="match status" value="1"/>
</dbReference>
<accession>A0ABD3MB09</accession>
<dbReference type="InterPro" id="IPR013083">
    <property type="entry name" value="Znf_RING/FYVE/PHD"/>
</dbReference>
<evidence type="ECO:0000256" key="4">
    <source>
        <dbReference type="ARBA" id="ARBA00022833"/>
    </source>
</evidence>
<evidence type="ECO:0000259" key="9">
    <source>
        <dbReference type="PROSITE" id="PS50016"/>
    </source>
</evidence>
<keyword evidence="5" id="KW-0539">Nucleus</keyword>
<protein>
    <recommendedName>
        <fullName evidence="9">PHD-type domain-containing protein</fullName>
    </recommendedName>
</protein>
<reference evidence="10 11" key="1">
    <citation type="submission" date="2024-10" db="EMBL/GenBank/DDBJ databases">
        <title>Updated reference genomes for cyclostephanoid diatoms.</title>
        <authorList>
            <person name="Roberts W.R."/>
            <person name="Alverson A.J."/>
        </authorList>
    </citation>
    <scope>NUCLEOTIDE SEQUENCE [LARGE SCALE GENOMIC DNA]</scope>
    <source>
        <strain evidence="10 11">AJA232-27</strain>
    </source>
</reference>
<evidence type="ECO:0000256" key="8">
    <source>
        <dbReference type="SAM" id="MobiDB-lite"/>
    </source>
</evidence>
<feature type="coiled-coil region" evidence="7">
    <location>
        <begin position="1612"/>
        <end position="1639"/>
    </location>
</feature>
<dbReference type="InterPro" id="IPR019787">
    <property type="entry name" value="Znf_PHD-finger"/>
</dbReference>
<dbReference type="Pfam" id="PF00628">
    <property type="entry name" value="PHD"/>
    <property type="match status" value="1"/>
</dbReference>
<evidence type="ECO:0000256" key="5">
    <source>
        <dbReference type="ARBA" id="ARBA00023242"/>
    </source>
</evidence>
<keyword evidence="11" id="KW-1185">Reference proteome</keyword>
<evidence type="ECO:0000256" key="6">
    <source>
        <dbReference type="PROSITE-ProRule" id="PRU00146"/>
    </source>
</evidence>
<evidence type="ECO:0000256" key="7">
    <source>
        <dbReference type="SAM" id="Coils"/>
    </source>
</evidence>
<feature type="domain" description="PHD-type" evidence="9">
    <location>
        <begin position="1522"/>
        <end position="1574"/>
    </location>
</feature>
<keyword evidence="4" id="KW-0862">Zinc</keyword>
<dbReference type="CDD" id="cd15560">
    <property type="entry name" value="PHD2_3_BPTF"/>
    <property type="match status" value="1"/>
</dbReference>
<evidence type="ECO:0000256" key="1">
    <source>
        <dbReference type="ARBA" id="ARBA00004123"/>
    </source>
</evidence>
<evidence type="ECO:0000313" key="10">
    <source>
        <dbReference type="EMBL" id="KAL3760103.1"/>
    </source>
</evidence>
<keyword evidence="3 6" id="KW-0863">Zinc-finger</keyword>
<dbReference type="InterPro" id="IPR013637">
    <property type="entry name" value="Lys_sp_deMease-like_dom"/>
</dbReference>
<comment type="caution">
    <text evidence="10">The sequence shown here is derived from an EMBL/GenBank/DDBJ whole genome shotgun (WGS) entry which is preliminary data.</text>
</comment>